<accession>A0A934I416</accession>
<dbReference type="Proteomes" id="UP000645966">
    <property type="component" value="Unassembled WGS sequence"/>
</dbReference>
<dbReference type="PROSITE" id="PS51257">
    <property type="entry name" value="PROKAR_LIPOPROTEIN"/>
    <property type="match status" value="1"/>
</dbReference>
<gene>
    <name evidence="1" type="ORF">JDV75_03365</name>
</gene>
<keyword evidence="2" id="KW-1185">Reference proteome</keyword>
<reference evidence="1" key="1">
    <citation type="submission" date="2020-12" db="EMBL/GenBank/DDBJ databases">
        <title>Genome public.</title>
        <authorList>
            <person name="Sun Q."/>
        </authorList>
    </citation>
    <scope>NUCLEOTIDE SEQUENCE</scope>
    <source>
        <strain evidence="1">CCM 8863</strain>
    </source>
</reference>
<sequence>MSRRPLCRPTSAFLTIILAAVGLGAGACDFGRDPLLKALEMNPDSVVPATLYDSGATGMTVICPHQPRTAVDGTLGDGPHKDIPESGLLEDSNALGIVKPSGRTIIKKYARSKVDLCARPVQLGLYPGDTRATFENHDGTFTLVSLDPGQPDAGGQ</sequence>
<protein>
    <submittedName>
        <fullName evidence="1">Uncharacterized protein</fullName>
    </submittedName>
</protein>
<dbReference type="RefSeq" id="WP_198737850.1">
    <property type="nucleotide sequence ID" value="NZ_JAEIOS010000011.1"/>
</dbReference>
<evidence type="ECO:0000313" key="1">
    <source>
        <dbReference type="EMBL" id="MBI8988799.1"/>
    </source>
</evidence>
<name>A0A934I416_9CORY</name>
<dbReference type="EMBL" id="JAEIOS010000011">
    <property type="protein sequence ID" value="MBI8988799.1"/>
    <property type="molecule type" value="Genomic_DNA"/>
</dbReference>
<comment type="caution">
    <text evidence="1">The sequence shown here is derived from an EMBL/GenBank/DDBJ whole genome shotgun (WGS) entry which is preliminary data.</text>
</comment>
<proteinExistence type="predicted"/>
<organism evidence="1 2">
    <name type="scientific">Corynebacterium meridianum</name>
    <dbReference type="NCBI Taxonomy" id="2765363"/>
    <lineage>
        <taxon>Bacteria</taxon>
        <taxon>Bacillati</taxon>
        <taxon>Actinomycetota</taxon>
        <taxon>Actinomycetes</taxon>
        <taxon>Mycobacteriales</taxon>
        <taxon>Corynebacteriaceae</taxon>
        <taxon>Corynebacterium</taxon>
    </lineage>
</organism>
<dbReference type="AlphaFoldDB" id="A0A934I416"/>
<evidence type="ECO:0000313" key="2">
    <source>
        <dbReference type="Proteomes" id="UP000645966"/>
    </source>
</evidence>